<dbReference type="EMBL" id="QVLU01000008">
    <property type="protein sequence ID" value="RGE71971.1"/>
    <property type="molecule type" value="Genomic_DNA"/>
</dbReference>
<protein>
    <submittedName>
        <fullName evidence="3">Serine protease inhibitor</fullName>
    </submittedName>
</protein>
<dbReference type="Pfam" id="PF00079">
    <property type="entry name" value="Serpin"/>
    <property type="match status" value="1"/>
</dbReference>
<dbReference type="InterPro" id="IPR000215">
    <property type="entry name" value="Serpin_fam"/>
</dbReference>
<proteinExistence type="inferred from homology"/>
<evidence type="ECO:0000313" key="4">
    <source>
        <dbReference type="Proteomes" id="UP000261166"/>
    </source>
</evidence>
<dbReference type="PANTHER" id="PTHR11461">
    <property type="entry name" value="SERINE PROTEASE INHIBITOR, SERPIN"/>
    <property type="match status" value="1"/>
</dbReference>
<evidence type="ECO:0000256" key="1">
    <source>
        <dbReference type="RuleBase" id="RU000411"/>
    </source>
</evidence>
<organism evidence="3 4">
    <name type="scientific">Eisenbergiella massiliensis</name>
    <dbReference type="NCBI Taxonomy" id="1720294"/>
    <lineage>
        <taxon>Bacteria</taxon>
        <taxon>Bacillati</taxon>
        <taxon>Bacillota</taxon>
        <taxon>Clostridia</taxon>
        <taxon>Lachnospirales</taxon>
        <taxon>Lachnospiraceae</taxon>
        <taxon>Eisenbergiella</taxon>
    </lineage>
</organism>
<reference evidence="3 4" key="1">
    <citation type="submission" date="2018-08" db="EMBL/GenBank/DDBJ databases">
        <title>A genome reference for cultivated species of the human gut microbiota.</title>
        <authorList>
            <person name="Zou Y."/>
            <person name="Xue W."/>
            <person name="Luo G."/>
        </authorList>
    </citation>
    <scope>NUCLEOTIDE SEQUENCE [LARGE SCALE GENOMIC DNA]</scope>
    <source>
        <strain evidence="3 4">AF26-4BH</strain>
    </source>
</reference>
<dbReference type="CDD" id="cd19589">
    <property type="entry name" value="serpin_tengpin-like"/>
    <property type="match status" value="1"/>
</dbReference>
<gene>
    <name evidence="3" type="ORF">DWY69_10910</name>
</gene>
<comment type="caution">
    <text evidence="3">The sequence shown here is derived from an EMBL/GenBank/DDBJ whole genome shotgun (WGS) entry which is preliminary data.</text>
</comment>
<dbReference type="AlphaFoldDB" id="A0A3E3IYM9"/>
<dbReference type="PROSITE" id="PS00284">
    <property type="entry name" value="SERPIN"/>
    <property type="match status" value="1"/>
</dbReference>
<evidence type="ECO:0000313" key="3">
    <source>
        <dbReference type="EMBL" id="RGE71971.1"/>
    </source>
</evidence>
<dbReference type="SUPFAM" id="SSF56574">
    <property type="entry name" value="Serpins"/>
    <property type="match status" value="1"/>
</dbReference>
<dbReference type="PANTHER" id="PTHR11461:SF211">
    <property type="entry name" value="GH10112P-RELATED"/>
    <property type="match status" value="1"/>
</dbReference>
<dbReference type="InterPro" id="IPR042178">
    <property type="entry name" value="Serpin_sf_1"/>
</dbReference>
<dbReference type="GO" id="GO:0004867">
    <property type="term" value="F:serine-type endopeptidase inhibitor activity"/>
    <property type="evidence" value="ECO:0007669"/>
    <property type="project" value="InterPro"/>
</dbReference>
<dbReference type="SMART" id="SM00093">
    <property type="entry name" value="SERPIN"/>
    <property type="match status" value="1"/>
</dbReference>
<dbReference type="InterPro" id="IPR042185">
    <property type="entry name" value="Serpin_sf_2"/>
</dbReference>
<dbReference type="OrthoDB" id="9764871at2"/>
<dbReference type="InterPro" id="IPR023795">
    <property type="entry name" value="Serpin_CS"/>
</dbReference>
<dbReference type="Proteomes" id="UP000261166">
    <property type="component" value="Unassembled WGS sequence"/>
</dbReference>
<accession>A0A3E3IYM9</accession>
<dbReference type="Gene3D" id="2.30.39.10">
    <property type="entry name" value="Alpha-1-antitrypsin, domain 1"/>
    <property type="match status" value="1"/>
</dbReference>
<name>A0A3E3IYM9_9FIRM</name>
<dbReference type="InterPro" id="IPR036186">
    <property type="entry name" value="Serpin_sf"/>
</dbReference>
<dbReference type="Gene3D" id="3.30.497.10">
    <property type="entry name" value="Antithrombin, subunit I, domain 2"/>
    <property type="match status" value="1"/>
</dbReference>
<dbReference type="InterPro" id="IPR023796">
    <property type="entry name" value="Serpin_dom"/>
</dbReference>
<comment type="similarity">
    <text evidence="1">Belongs to the serpin family.</text>
</comment>
<dbReference type="GO" id="GO:0005615">
    <property type="term" value="C:extracellular space"/>
    <property type="evidence" value="ECO:0007669"/>
    <property type="project" value="InterPro"/>
</dbReference>
<evidence type="ECO:0000259" key="2">
    <source>
        <dbReference type="SMART" id="SM00093"/>
    </source>
</evidence>
<sequence>MGGMMKRKSPANHKKTFLLKKHIKCSGTQRLPVLLLLLSLVAAAVPACGKASQLPASTMDLTKEYRSGSKKNETVEIGEDFARAYCEFSLGLLRDAVNSEIQTNEVQTSEIQNNEEETIEEETIDAETSGEAADAAQADGTRNLMISPISVLQALEMTRIGAGSGTLEQMGMTMYPGMEPEQGRKQLLSWADGLPSADGAEMKLANSVWINTENEQFQPDAEFLKRNALESGASVYGAPFDEAACKALNQWVEQNTDGMVKDILDRIPREAIMYLVNAAAFDAKWEKPYQSSQVGKGTFTREDGSESEVPMMYSMESVFLKGEHAVGFCRPYASGYYFAAILPEEGWTLQEYIRQLDGEALRNMFTSPAEAAVETALPKFKGESSLELSDTLAGMGMPLAFDSGLADFSGIGSCEGGNISISRILHKTYIEVDELGTKAGAATVVEMEAGGAYTVTENVILDRPFLYAIVDKETDLPIFIGIVEDPAAE</sequence>
<feature type="domain" description="Serpin" evidence="2">
    <location>
        <begin position="126"/>
        <end position="486"/>
    </location>
</feature>